<evidence type="ECO:0000313" key="1">
    <source>
        <dbReference type="EMBL" id="RSX49756.1"/>
    </source>
</evidence>
<dbReference type="GO" id="GO:0009307">
    <property type="term" value="P:DNA restriction-modification system"/>
    <property type="evidence" value="ECO:0007669"/>
    <property type="project" value="InterPro"/>
</dbReference>
<dbReference type="Proteomes" id="UP000288052">
    <property type="component" value="Unassembled WGS sequence"/>
</dbReference>
<dbReference type="OrthoDB" id="189843at2"/>
<accession>A0A430FAA4</accession>
<reference evidence="1 2" key="1">
    <citation type="submission" date="2018-09" db="EMBL/GenBank/DDBJ databases">
        <title>Characterization of the phylogenetic diversity of five novel species belonging to the genus Bifidobacterium.</title>
        <authorList>
            <person name="Lugli G.A."/>
            <person name="Duranti S."/>
            <person name="Milani C."/>
        </authorList>
    </citation>
    <scope>NUCLEOTIDE SEQUENCE [LARGE SCALE GENOMIC DNA]</scope>
    <source>
        <strain evidence="1 2">2020B</strain>
    </source>
</reference>
<comment type="caution">
    <text evidence="1">The sequence shown here is derived from an EMBL/GenBank/DDBJ whole genome shotgun (WGS) entry which is preliminary data.</text>
</comment>
<protein>
    <submittedName>
        <fullName evidence="1">Phage N-6-adenine-methyltransferase (Dam methylase)</fullName>
    </submittedName>
</protein>
<name>A0A430FAA4_9BIFI</name>
<evidence type="ECO:0000313" key="2">
    <source>
        <dbReference type="Proteomes" id="UP000288052"/>
    </source>
</evidence>
<organism evidence="1 2">
    <name type="scientific">Bifidobacterium castoris</name>
    <dbReference type="NCBI Taxonomy" id="2306972"/>
    <lineage>
        <taxon>Bacteria</taxon>
        <taxon>Bacillati</taxon>
        <taxon>Actinomycetota</taxon>
        <taxon>Actinomycetes</taxon>
        <taxon>Bifidobacteriales</taxon>
        <taxon>Bifidobacteriaceae</taxon>
        <taxon>Bifidobacterium</taxon>
    </lineage>
</organism>
<keyword evidence="1" id="KW-0808">Transferase</keyword>
<keyword evidence="1" id="KW-0489">Methyltransferase</keyword>
<proteinExistence type="predicted"/>
<dbReference type="RefSeq" id="WP_126031274.1">
    <property type="nucleotide sequence ID" value="NZ_QXGI01000001.1"/>
</dbReference>
<dbReference type="AlphaFoldDB" id="A0A430FAA4"/>
<sequence>MSDFYTAGGAALTSDKDDWETPQALFEQLDAEFHFTLDAASNDRNTKCVKHYTREDSAFNHSWEGETVFCNPPYGRHTIDWIRKCSQEASRPDTLVVLLVPARTDTKWFQQYILNRAEIRFLPGRLKYEIDGHPGQAAPFPSMIVIMRTGER</sequence>
<dbReference type="InterPro" id="IPR008593">
    <property type="entry name" value="Dam_MeTrfase"/>
</dbReference>
<dbReference type="GO" id="GO:0032259">
    <property type="term" value="P:methylation"/>
    <property type="evidence" value="ECO:0007669"/>
    <property type="project" value="UniProtKB-KW"/>
</dbReference>
<dbReference type="GO" id="GO:0003677">
    <property type="term" value="F:DNA binding"/>
    <property type="evidence" value="ECO:0007669"/>
    <property type="project" value="InterPro"/>
</dbReference>
<dbReference type="REBASE" id="384738">
    <property type="entry name" value="M.Bca2020BORF217P"/>
</dbReference>
<dbReference type="EMBL" id="QXGI01000001">
    <property type="protein sequence ID" value="RSX49756.1"/>
    <property type="molecule type" value="Genomic_DNA"/>
</dbReference>
<dbReference type="Pfam" id="PF05869">
    <property type="entry name" value="Dam"/>
    <property type="match status" value="1"/>
</dbReference>
<keyword evidence="2" id="KW-1185">Reference proteome</keyword>
<dbReference type="GO" id="GO:0009007">
    <property type="term" value="F:site-specific DNA-methyltransferase (adenine-specific) activity"/>
    <property type="evidence" value="ECO:0007669"/>
    <property type="project" value="InterPro"/>
</dbReference>
<gene>
    <name evidence="1" type="ORF">D2E22_0217</name>
</gene>